<feature type="transmembrane region" description="Helical" evidence="1">
    <location>
        <begin position="96"/>
        <end position="120"/>
    </location>
</feature>
<keyword evidence="1" id="KW-1133">Transmembrane helix</keyword>
<evidence type="ECO:0000256" key="1">
    <source>
        <dbReference type="SAM" id="Phobius"/>
    </source>
</evidence>
<feature type="transmembrane region" description="Helical" evidence="1">
    <location>
        <begin position="132"/>
        <end position="154"/>
    </location>
</feature>
<name>A0A0G4II12_PLABS</name>
<dbReference type="EMBL" id="CDSF01000002">
    <property type="protein sequence ID" value="CEO94819.1"/>
    <property type="molecule type" value="Genomic_DNA"/>
</dbReference>
<dbReference type="AlphaFoldDB" id="A0A0G4II12"/>
<dbReference type="InterPro" id="IPR018750">
    <property type="entry name" value="DUF2306_membrane"/>
</dbReference>
<evidence type="ECO:0000313" key="2">
    <source>
        <dbReference type="EMBL" id="CEO94819.1"/>
    </source>
</evidence>
<protein>
    <submittedName>
        <fullName evidence="2">Uncharacterized protein</fullName>
    </submittedName>
</protein>
<gene>
    <name evidence="2" type="ORF">PBRA_003632</name>
</gene>
<keyword evidence="1" id="KW-0812">Transmembrane</keyword>
<evidence type="ECO:0000313" key="3">
    <source>
        <dbReference type="Proteomes" id="UP000039324"/>
    </source>
</evidence>
<keyword evidence="3" id="KW-1185">Reference proteome</keyword>
<reference evidence="2 3" key="1">
    <citation type="submission" date="2015-02" db="EMBL/GenBank/DDBJ databases">
        <authorList>
            <person name="Chooi Y.-H."/>
        </authorList>
    </citation>
    <scope>NUCLEOTIDE SEQUENCE [LARGE SCALE GENOMIC DNA]</scope>
    <source>
        <strain evidence="2">E3</strain>
    </source>
</reference>
<feature type="transmembrane region" description="Helical" evidence="1">
    <location>
        <begin position="166"/>
        <end position="184"/>
    </location>
</feature>
<dbReference type="Proteomes" id="UP000039324">
    <property type="component" value="Unassembled WGS sequence"/>
</dbReference>
<keyword evidence="1" id="KW-0472">Membrane</keyword>
<sequence>MASSLGPDLPIAAGATATADITLKVEREAGESVVPQAKAVSVRELRRADTRVVVALMLVLEVGVLITLYIVALPYATNWAESTAILYRGEQDQVHLGWAAVHITSATFVLMIGPVQVALGTIGYGDSTAHRWLGVVYVTAQMFSIPCAFVMSIITRNGPLEGWSLFFLNVYWLATLAMAMYNILVRLRIRKHQDNMIRNYIGALFFATFRIGRRINDTDFGNPLILAIAHMLFAEVLVWWANRYAI</sequence>
<dbReference type="Pfam" id="PF10067">
    <property type="entry name" value="DUF2306"/>
    <property type="match status" value="1"/>
</dbReference>
<feature type="transmembrane region" description="Helical" evidence="1">
    <location>
        <begin position="224"/>
        <end position="241"/>
    </location>
</feature>
<organism evidence="2 3">
    <name type="scientific">Plasmodiophora brassicae</name>
    <name type="common">Clubroot disease agent</name>
    <dbReference type="NCBI Taxonomy" id="37360"/>
    <lineage>
        <taxon>Eukaryota</taxon>
        <taxon>Sar</taxon>
        <taxon>Rhizaria</taxon>
        <taxon>Endomyxa</taxon>
        <taxon>Phytomyxea</taxon>
        <taxon>Plasmodiophorida</taxon>
        <taxon>Plasmodiophoridae</taxon>
        <taxon>Plasmodiophora</taxon>
    </lineage>
</organism>
<proteinExistence type="predicted"/>
<feature type="transmembrane region" description="Helical" evidence="1">
    <location>
        <begin position="52"/>
        <end position="76"/>
    </location>
</feature>
<accession>A0A0G4II12</accession>